<evidence type="ECO:0000313" key="4">
    <source>
        <dbReference type="Proteomes" id="UP000472839"/>
    </source>
</evidence>
<dbReference type="AlphaFoldDB" id="A0A6L4WSY0"/>
<evidence type="ECO:0000313" key="1">
    <source>
        <dbReference type="EMBL" id="KAB7888985.1"/>
    </source>
</evidence>
<reference evidence="3 4" key="1">
    <citation type="submission" date="2019-10" db="EMBL/GenBank/DDBJ databases">
        <title>Poseidonibacter ostreae sp. nov., isolated from the gut of the Ostrea denselamellosa.</title>
        <authorList>
            <person name="Choi A."/>
        </authorList>
    </citation>
    <scope>NUCLEOTIDE SEQUENCE [LARGE SCALE GENOMIC DNA]</scope>
    <source>
        <strain evidence="1 4">SJOD-M-33</strain>
        <strain evidence="2 3">SJOD-M-5</strain>
    </source>
</reference>
<protein>
    <submittedName>
        <fullName evidence="1">Uncharacterized protein</fullName>
    </submittedName>
</protein>
<dbReference type="EMBL" id="WFKJ01000010">
    <property type="protein sequence ID" value="KAB7891918.1"/>
    <property type="molecule type" value="Genomic_DNA"/>
</dbReference>
<comment type="caution">
    <text evidence="1">The sequence shown here is derived from an EMBL/GenBank/DDBJ whole genome shotgun (WGS) entry which is preliminary data.</text>
</comment>
<evidence type="ECO:0000313" key="2">
    <source>
        <dbReference type="EMBL" id="KAB7891918.1"/>
    </source>
</evidence>
<dbReference type="EMBL" id="WFKK01000018">
    <property type="protein sequence ID" value="KAB7888985.1"/>
    <property type="molecule type" value="Genomic_DNA"/>
</dbReference>
<name>A0A6L4WSY0_9BACT</name>
<dbReference type="Proteomes" id="UP000472839">
    <property type="component" value="Unassembled WGS sequence"/>
</dbReference>
<accession>A0A6L4WSY0</accession>
<sequence>MFKNKNILQVIKNQLDSIPDLNYQYLSSDLYCQNAITFEFNQECLDLQEELTKIFENISFEKIGIYNYIKNKEWAKGTSYKVTIKINKFNHIYQLSQFNTHFDSNSRVEFGYFESYDEAYNAMLEGFEELYKGFKENFYTNGSNQWIDDTHSFGVMINKIDLNHFREI</sequence>
<dbReference type="Proteomes" id="UP000461010">
    <property type="component" value="Unassembled WGS sequence"/>
</dbReference>
<proteinExistence type="predicted"/>
<evidence type="ECO:0000313" key="3">
    <source>
        <dbReference type="Proteomes" id="UP000461010"/>
    </source>
</evidence>
<keyword evidence="3" id="KW-1185">Reference proteome</keyword>
<organism evidence="1 4">
    <name type="scientific">Poseidonibacter ostreae</name>
    <dbReference type="NCBI Taxonomy" id="2654171"/>
    <lineage>
        <taxon>Bacteria</taxon>
        <taxon>Pseudomonadati</taxon>
        <taxon>Campylobacterota</taxon>
        <taxon>Epsilonproteobacteria</taxon>
        <taxon>Campylobacterales</taxon>
        <taxon>Arcobacteraceae</taxon>
        <taxon>Poseidonibacter</taxon>
    </lineage>
</organism>
<gene>
    <name evidence="2" type="ORF">GBG18_04840</name>
    <name evidence="1" type="ORF">GBG19_07290</name>
</gene>
<dbReference type="RefSeq" id="WP_152188911.1">
    <property type="nucleotide sequence ID" value="NZ_WFKI01000028.1"/>
</dbReference>